<accession>A0A0T9KLT1</accession>
<proteinExistence type="predicted"/>
<dbReference type="RefSeq" id="WP_050118264.1">
    <property type="nucleotide sequence ID" value="NZ_CAWMAB010000001.1"/>
</dbReference>
<dbReference type="AlphaFoldDB" id="A0A0T9KLT1"/>
<dbReference type="Proteomes" id="UP000045824">
    <property type="component" value="Unassembled WGS sequence"/>
</dbReference>
<dbReference type="EMBL" id="CPYI01000001">
    <property type="protein sequence ID" value="CNE11591.1"/>
    <property type="molecule type" value="Genomic_DNA"/>
</dbReference>
<gene>
    <name evidence="1" type="ORF">ERS008491_00471</name>
</gene>
<evidence type="ECO:0000313" key="2">
    <source>
        <dbReference type="Proteomes" id="UP000045824"/>
    </source>
</evidence>
<reference evidence="1 2" key="1">
    <citation type="submission" date="2015-03" db="EMBL/GenBank/DDBJ databases">
        <authorList>
            <person name="Murphy D."/>
        </authorList>
    </citation>
    <scope>NUCLEOTIDE SEQUENCE [LARGE SCALE GENOMIC DNA]</scope>
    <source>
        <strain evidence="1 2">FCF326</strain>
    </source>
</reference>
<evidence type="ECO:0000313" key="1">
    <source>
        <dbReference type="EMBL" id="CNE11591.1"/>
    </source>
</evidence>
<dbReference type="Pfam" id="PF21822">
    <property type="entry name" value="Phage_TAC_15"/>
    <property type="match status" value="1"/>
</dbReference>
<name>A0A0T9KLT1_YERKR</name>
<dbReference type="InterPro" id="IPR049156">
    <property type="entry name" value="Phage_chap_TAC_15-like"/>
</dbReference>
<protein>
    <recommendedName>
        <fullName evidence="3">Bacteriophage protein</fullName>
    </recommendedName>
</protein>
<sequence>MEFTIKGIEYRSQKLDVFAQLKVSRKLLPLLAGILKDLRSGTVTIETALPSIAQSLSDISDEDCNAIIHPCLAIVTRKHGKAYNPIFTGGELMFDDIDLMAMLQIVGRVVGDSMGNFLHELQESAPVAPPAD</sequence>
<organism evidence="1 2">
    <name type="scientific">Yersinia kristensenii</name>
    <dbReference type="NCBI Taxonomy" id="28152"/>
    <lineage>
        <taxon>Bacteria</taxon>
        <taxon>Pseudomonadati</taxon>
        <taxon>Pseudomonadota</taxon>
        <taxon>Gammaproteobacteria</taxon>
        <taxon>Enterobacterales</taxon>
        <taxon>Yersiniaceae</taxon>
        <taxon>Yersinia</taxon>
    </lineage>
</organism>
<evidence type="ECO:0008006" key="3">
    <source>
        <dbReference type="Google" id="ProtNLM"/>
    </source>
</evidence>